<dbReference type="Pfam" id="PF04055">
    <property type="entry name" value="Radical_SAM"/>
    <property type="match status" value="1"/>
</dbReference>
<evidence type="ECO:0000256" key="7">
    <source>
        <dbReference type="ARBA" id="ARBA00023014"/>
    </source>
</evidence>
<organism evidence="10 11">
    <name type="scientific">candidate division KSB3 bacterium</name>
    <dbReference type="NCBI Taxonomy" id="2044937"/>
    <lineage>
        <taxon>Bacteria</taxon>
        <taxon>candidate division KSB3</taxon>
    </lineage>
</organism>
<name>A0A2G6EBB6_9BACT</name>
<dbReference type="AlphaFoldDB" id="A0A2G6EBB6"/>
<dbReference type="InterPro" id="IPR034466">
    <property type="entry name" value="Methyltransferase_Class_B"/>
</dbReference>
<dbReference type="CDD" id="cd02068">
    <property type="entry name" value="radical_SAM_B12_BD"/>
    <property type="match status" value="1"/>
</dbReference>
<dbReference type="EMBL" id="PDPS01000020">
    <property type="protein sequence ID" value="PID59142.1"/>
    <property type="molecule type" value="Genomic_DNA"/>
</dbReference>
<evidence type="ECO:0000256" key="4">
    <source>
        <dbReference type="ARBA" id="ARBA00022691"/>
    </source>
</evidence>
<dbReference type="SFLD" id="SFLDG01082">
    <property type="entry name" value="B12-binding_domain_containing"/>
    <property type="match status" value="1"/>
</dbReference>
<gene>
    <name evidence="10" type="ORF">CSB45_01700</name>
</gene>
<evidence type="ECO:0000259" key="8">
    <source>
        <dbReference type="PROSITE" id="PS51332"/>
    </source>
</evidence>
<evidence type="ECO:0000256" key="5">
    <source>
        <dbReference type="ARBA" id="ARBA00022723"/>
    </source>
</evidence>
<dbReference type="SFLD" id="SFLDG01123">
    <property type="entry name" value="methyltransferase_(Class_B)"/>
    <property type="match status" value="1"/>
</dbReference>
<dbReference type="SFLD" id="SFLDS00029">
    <property type="entry name" value="Radical_SAM"/>
    <property type="match status" value="1"/>
</dbReference>
<dbReference type="GO" id="GO:0003824">
    <property type="term" value="F:catalytic activity"/>
    <property type="evidence" value="ECO:0007669"/>
    <property type="project" value="InterPro"/>
</dbReference>
<keyword evidence="4" id="KW-0949">S-adenosyl-L-methionine</keyword>
<dbReference type="InterPro" id="IPR051198">
    <property type="entry name" value="BchE-like"/>
</dbReference>
<comment type="caution">
    <text evidence="10">The sequence shown here is derived from an EMBL/GenBank/DDBJ whole genome shotgun (WGS) entry which is preliminary data.</text>
</comment>
<dbReference type="Gene3D" id="3.40.50.280">
    <property type="entry name" value="Cobalamin-binding domain"/>
    <property type="match status" value="1"/>
</dbReference>
<comment type="cofactor">
    <cofactor evidence="1">
        <name>[4Fe-4S] cluster</name>
        <dbReference type="ChEBI" id="CHEBI:49883"/>
    </cofactor>
</comment>
<dbReference type="InterPro" id="IPR006158">
    <property type="entry name" value="Cobalamin-bd"/>
</dbReference>
<dbReference type="GO" id="GO:0031419">
    <property type="term" value="F:cobalamin binding"/>
    <property type="evidence" value="ECO:0007669"/>
    <property type="project" value="InterPro"/>
</dbReference>
<dbReference type="Pfam" id="PF02310">
    <property type="entry name" value="B12-binding"/>
    <property type="match status" value="1"/>
</dbReference>
<dbReference type="SUPFAM" id="SSF102114">
    <property type="entry name" value="Radical SAM enzymes"/>
    <property type="match status" value="1"/>
</dbReference>
<protein>
    <submittedName>
        <fullName evidence="10">Uncharacterized protein</fullName>
    </submittedName>
</protein>
<keyword evidence="3" id="KW-0808">Transferase</keyword>
<dbReference type="GO" id="GO:0051539">
    <property type="term" value="F:4 iron, 4 sulfur cluster binding"/>
    <property type="evidence" value="ECO:0007669"/>
    <property type="project" value="UniProtKB-KW"/>
</dbReference>
<feature type="domain" description="Radical SAM core" evidence="9">
    <location>
        <begin position="206"/>
        <end position="427"/>
    </location>
</feature>
<evidence type="ECO:0000256" key="6">
    <source>
        <dbReference type="ARBA" id="ARBA00023004"/>
    </source>
</evidence>
<dbReference type="InterPro" id="IPR006638">
    <property type="entry name" value="Elp3/MiaA/NifB-like_rSAM"/>
</dbReference>
<dbReference type="GO" id="GO:0005829">
    <property type="term" value="C:cytosol"/>
    <property type="evidence" value="ECO:0007669"/>
    <property type="project" value="TreeGrafter"/>
</dbReference>
<dbReference type="PANTHER" id="PTHR43409">
    <property type="entry name" value="ANAEROBIC MAGNESIUM-PROTOPORPHYRIN IX MONOMETHYL ESTER CYCLASE-RELATED"/>
    <property type="match status" value="1"/>
</dbReference>
<dbReference type="CDD" id="cd01335">
    <property type="entry name" value="Radical_SAM"/>
    <property type="match status" value="1"/>
</dbReference>
<proteinExistence type="predicted"/>
<dbReference type="InterPro" id="IPR023404">
    <property type="entry name" value="rSAM_horseshoe"/>
</dbReference>
<dbReference type="PROSITE" id="PS51918">
    <property type="entry name" value="RADICAL_SAM"/>
    <property type="match status" value="1"/>
</dbReference>
<dbReference type="InterPro" id="IPR007197">
    <property type="entry name" value="rSAM"/>
</dbReference>
<keyword evidence="2" id="KW-0489">Methyltransferase</keyword>
<dbReference type="SMART" id="SM00729">
    <property type="entry name" value="Elp3"/>
    <property type="match status" value="1"/>
</dbReference>
<dbReference type="GO" id="GO:0046872">
    <property type="term" value="F:metal ion binding"/>
    <property type="evidence" value="ECO:0007669"/>
    <property type="project" value="UniProtKB-KW"/>
</dbReference>
<sequence length="493" mass="56208">MPIHGQQADVVLLTIPNNMENVSGWGAKFVAPMAPYGLMYLAASLRQVRISCAIVDCYALGFGVSEALSSLLEYSPKIVGFSILTSQAFIACELIQALQGRLPRVKIVIGNLHADIFADWFLEHGLVDAVVHGEGEETFTELCQHYLDDGDIHQVSGISYRAADGAIQRTPRRPTIQDIDRIPLPSWDLVPYHLYRFPMYFHPLGTNPKTFSHVFTSRGCPYNCTFCTVHKNRTIRYHSIPRVLEEFTLLTTTMGAKYLFIMDSLFTTTPQRVTEICEGILHSGLHFVWGCEGRVNFAAKYPDMLRLMRKAGCVQIAYGIESGDETVLKRIKKRLTIEEVEEAVHNTRAAGIEPEGLFMLGLPGDSERSMRKTVDLAKRLPLGFAQFAITTPFPGSELYYDLVREEKIDPYAWDQYSQYASLSKGIQALVYVPEGLSCDDLYRWQRTALREFYWRWRPIWRTIKNFRLRMIPELFYSALILLSGFFEKRSPRP</sequence>
<keyword evidence="6" id="KW-0408">Iron</keyword>
<evidence type="ECO:0000313" key="11">
    <source>
        <dbReference type="Proteomes" id="UP000229740"/>
    </source>
</evidence>
<evidence type="ECO:0000313" key="10">
    <source>
        <dbReference type="EMBL" id="PID59142.1"/>
    </source>
</evidence>
<dbReference type="Proteomes" id="UP000229740">
    <property type="component" value="Unassembled WGS sequence"/>
</dbReference>
<accession>A0A2G6EBB6</accession>
<evidence type="ECO:0000259" key="9">
    <source>
        <dbReference type="PROSITE" id="PS51918"/>
    </source>
</evidence>
<evidence type="ECO:0000256" key="3">
    <source>
        <dbReference type="ARBA" id="ARBA00022679"/>
    </source>
</evidence>
<dbReference type="PANTHER" id="PTHR43409:SF7">
    <property type="entry name" value="BLL1977 PROTEIN"/>
    <property type="match status" value="1"/>
</dbReference>
<dbReference type="PROSITE" id="PS51332">
    <property type="entry name" value="B12_BINDING"/>
    <property type="match status" value="1"/>
</dbReference>
<keyword evidence="7" id="KW-0411">Iron-sulfur</keyword>
<dbReference type="Gene3D" id="3.80.30.20">
    <property type="entry name" value="tm_1862 like domain"/>
    <property type="match status" value="1"/>
</dbReference>
<dbReference type="InterPro" id="IPR058240">
    <property type="entry name" value="rSAM_sf"/>
</dbReference>
<evidence type="ECO:0000256" key="1">
    <source>
        <dbReference type="ARBA" id="ARBA00001966"/>
    </source>
</evidence>
<evidence type="ECO:0000256" key="2">
    <source>
        <dbReference type="ARBA" id="ARBA00022603"/>
    </source>
</evidence>
<keyword evidence="5" id="KW-0479">Metal-binding</keyword>
<reference evidence="10 11" key="1">
    <citation type="submission" date="2017-10" db="EMBL/GenBank/DDBJ databases">
        <title>Novel microbial diversity and functional potential in the marine mammal oral microbiome.</title>
        <authorList>
            <person name="Dudek N.K."/>
            <person name="Sun C.L."/>
            <person name="Burstein D."/>
            <person name="Kantor R.S."/>
            <person name="Aliaga Goltsman D.S."/>
            <person name="Bik E.M."/>
            <person name="Thomas B.C."/>
            <person name="Banfield J.F."/>
            <person name="Relman D.A."/>
        </authorList>
    </citation>
    <scope>NUCLEOTIDE SEQUENCE [LARGE SCALE GENOMIC DNA]</scope>
    <source>
        <strain evidence="10">DOLZORAL124_49_17</strain>
    </source>
</reference>
<feature type="domain" description="B12-binding" evidence="8">
    <location>
        <begin position="21"/>
        <end position="153"/>
    </location>
</feature>